<dbReference type="OrthoDB" id="1851964at2"/>
<reference evidence="2 3" key="1">
    <citation type="submission" date="2015-09" db="EMBL/GenBank/DDBJ databases">
        <authorList>
            <consortium name="Pathogen Informatics"/>
        </authorList>
    </citation>
    <scope>NUCLEOTIDE SEQUENCE [LARGE SCALE GENOMIC DNA]</scope>
    <source>
        <strain evidence="2 3">2789STDY5834961</strain>
    </source>
</reference>
<evidence type="ECO:0000313" key="3">
    <source>
        <dbReference type="Proteomes" id="UP000095597"/>
    </source>
</evidence>
<protein>
    <submittedName>
        <fullName evidence="2">Uncharacterized protein</fullName>
    </submittedName>
</protein>
<proteinExistence type="predicted"/>
<dbReference type="RefSeq" id="WP_055213412.1">
    <property type="nucleotide sequence ID" value="NZ_CYXO01000002.1"/>
</dbReference>
<evidence type="ECO:0000256" key="1">
    <source>
        <dbReference type="SAM" id="Coils"/>
    </source>
</evidence>
<evidence type="ECO:0000313" key="2">
    <source>
        <dbReference type="EMBL" id="CUM75544.1"/>
    </source>
</evidence>
<feature type="coiled-coil region" evidence="1">
    <location>
        <begin position="61"/>
        <end position="88"/>
    </location>
</feature>
<keyword evidence="1" id="KW-0175">Coiled coil</keyword>
<sequence length="135" mass="16037">MKRRPINKDKYGISKHRYLEVIHHCLQYPEWREELENMTDTVKAIQYGQEGKGSPSQASATERLAIKRAELQEKCKRIEQTVIEADADIYQWLLEGVTTDYATYIYLRDAKGLPCGDQKYYRARRKFYWLLSKKI</sequence>
<dbReference type="AlphaFoldDB" id="A0A173RC18"/>
<accession>A0A173RC18</accession>
<dbReference type="EMBL" id="CYXO01000002">
    <property type="protein sequence ID" value="CUM75544.1"/>
    <property type="molecule type" value="Genomic_DNA"/>
</dbReference>
<gene>
    <name evidence="2" type="ORF">ERS852573_00376</name>
</gene>
<name>A0A173RC18_9FIRM</name>
<organism evidence="2 3">
    <name type="scientific">Dorea longicatena</name>
    <dbReference type="NCBI Taxonomy" id="88431"/>
    <lineage>
        <taxon>Bacteria</taxon>
        <taxon>Bacillati</taxon>
        <taxon>Bacillota</taxon>
        <taxon>Clostridia</taxon>
        <taxon>Lachnospirales</taxon>
        <taxon>Lachnospiraceae</taxon>
        <taxon>Dorea</taxon>
    </lineage>
</organism>
<dbReference type="Proteomes" id="UP000095597">
    <property type="component" value="Unassembled WGS sequence"/>
</dbReference>